<comment type="caution">
    <text evidence="1">The sequence shown here is derived from an EMBL/GenBank/DDBJ whole genome shotgun (WGS) entry which is preliminary data.</text>
</comment>
<accession>A0A423XGG1</accession>
<evidence type="ECO:0000313" key="2">
    <source>
        <dbReference type="Proteomes" id="UP000285146"/>
    </source>
</evidence>
<organism evidence="1 2">
    <name type="scientific">Cytospora leucostoma</name>
    <dbReference type="NCBI Taxonomy" id="1230097"/>
    <lineage>
        <taxon>Eukaryota</taxon>
        <taxon>Fungi</taxon>
        <taxon>Dikarya</taxon>
        <taxon>Ascomycota</taxon>
        <taxon>Pezizomycotina</taxon>
        <taxon>Sordariomycetes</taxon>
        <taxon>Sordariomycetidae</taxon>
        <taxon>Diaporthales</taxon>
        <taxon>Cytosporaceae</taxon>
        <taxon>Cytospora</taxon>
    </lineage>
</organism>
<name>A0A423XGG1_9PEZI</name>
<proteinExistence type="predicted"/>
<dbReference type="AlphaFoldDB" id="A0A423XGG1"/>
<protein>
    <submittedName>
        <fullName evidence="1">Uncharacterized protein</fullName>
    </submittedName>
</protein>
<dbReference type="InParanoid" id="A0A423XGG1"/>
<reference evidence="1 2" key="1">
    <citation type="submission" date="2015-09" db="EMBL/GenBank/DDBJ databases">
        <title>Host preference determinants of Valsa canker pathogens revealed by comparative genomics.</title>
        <authorList>
            <person name="Yin Z."/>
            <person name="Huang L."/>
        </authorList>
    </citation>
    <scope>NUCLEOTIDE SEQUENCE [LARGE SCALE GENOMIC DNA]</scope>
    <source>
        <strain evidence="1 2">SXYLt</strain>
    </source>
</reference>
<keyword evidence="2" id="KW-1185">Reference proteome</keyword>
<sequence length="75" mass="8573">MARAEESSDRLRNAVADVLGQETDQGIMTIFPMLENIEAQNNLLQLKMEQVFLRVPVLEEHVEERTTETREGEGD</sequence>
<gene>
    <name evidence="1" type="ORF">VPNG_02249</name>
</gene>
<evidence type="ECO:0000313" key="1">
    <source>
        <dbReference type="EMBL" id="ROW15375.1"/>
    </source>
</evidence>
<dbReference type="EMBL" id="LKEB01000009">
    <property type="protein sequence ID" value="ROW15375.1"/>
    <property type="molecule type" value="Genomic_DNA"/>
</dbReference>
<dbReference type="Proteomes" id="UP000285146">
    <property type="component" value="Unassembled WGS sequence"/>
</dbReference>